<dbReference type="PIRSF" id="PIRSF035905">
    <property type="entry name" value="UCP035905_mp"/>
    <property type="match status" value="1"/>
</dbReference>
<organism evidence="2 3">
    <name type="scientific">Reinekea marinisedimentorum</name>
    <dbReference type="NCBI Taxonomy" id="230495"/>
    <lineage>
        <taxon>Bacteria</taxon>
        <taxon>Pseudomonadati</taxon>
        <taxon>Pseudomonadota</taxon>
        <taxon>Gammaproteobacteria</taxon>
        <taxon>Oceanospirillales</taxon>
        <taxon>Saccharospirillaceae</taxon>
        <taxon>Reinekea</taxon>
    </lineage>
</organism>
<feature type="transmembrane region" description="Helical" evidence="1">
    <location>
        <begin position="707"/>
        <end position="727"/>
    </location>
</feature>
<dbReference type="PANTHER" id="PTHR38434:SF1">
    <property type="entry name" value="BLL2549 PROTEIN"/>
    <property type="match status" value="1"/>
</dbReference>
<comment type="caution">
    <text evidence="2">The sequence shown here is derived from an EMBL/GenBank/DDBJ whole genome shotgun (WGS) entry which is preliminary data.</text>
</comment>
<keyword evidence="3" id="KW-1185">Reference proteome</keyword>
<feature type="transmembrane region" description="Helical" evidence="1">
    <location>
        <begin position="632"/>
        <end position="651"/>
    </location>
</feature>
<feature type="transmembrane region" description="Helical" evidence="1">
    <location>
        <begin position="809"/>
        <end position="828"/>
    </location>
</feature>
<dbReference type="Pfam" id="PF10101">
    <property type="entry name" value="DUF2339"/>
    <property type="match status" value="1"/>
</dbReference>
<dbReference type="InterPro" id="IPR019286">
    <property type="entry name" value="DUF2339_TM"/>
</dbReference>
<protein>
    <submittedName>
        <fullName evidence="2">Putative membrane protein</fullName>
    </submittedName>
</protein>
<proteinExistence type="predicted"/>
<feature type="transmembrane region" description="Helical" evidence="1">
    <location>
        <begin position="607"/>
        <end position="626"/>
    </location>
</feature>
<feature type="transmembrane region" description="Helical" evidence="1">
    <location>
        <begin position="291"/>
        <end position="310"/>
    </location>
</feature>
<feature type="transmembrane region" description="Helical" evidence="1">
    <location>
        <begin position="432"/>
        <end position="451"/>
    </location>
</feature>
<feature type="transmembrane region" description="Helical" evidence="1">
    <location>
        <begin position="315"/>
        <end position="334"/>
    </location>
</feature>
<feature type="transmembrane region" description="Helical" evidence="1">
    <location>
        <begin position="184"/>
        <end position="206"/>
    </location>
</feature>
<reference evidence="2 3" key="1">
    <citation type="submission" date="2019-03" db="EMBL/GenBank/DDBJ databases">
        <title>Genomic Encyclopedia of Archaeal and Bacterial Type Strains, Phase II (KMG-II): from individual species to whole genera.</title>
        <authorList>
            <person name="Goeker M."/>
        </authorList>
    </citation>
    <scope>NUCLEOTIDE SEQUENCE [LARGE SCALE GENOMIC DNA]</scope>
    <source>
        <strain evidence="2 3">DSM 15388</strain>
    </source>
</reference>
<keyword evidence="1" id="KW-0812">Transmembrane</keyword>
<feature type="transmembrane region" description="Helical" evidence="1">
    <location>
        <begin position="739"/>
        <end position="758"/>
    </location>
</feature>
<feature type="transmembrane region" description="Helical" evidence="1">
    <location>
        <begin position="213"/>
        <end position="233"/>
    </location>
</feature>
<gene>
    <name evidence="2" type="ORF">BCF53_10322</name>
</gene>
<dbReference type="Proteomes" id="UP000295793">
    <property type="component" value="Unassembled WGS sequence"/>
</dbReference>
<dbReference type="InterPro" id="IPR014600">
    <property type="entry name" value="UCP035905_mem"/>
</dbReference>
<feature type="transmembrane region" description="Helical" evidence="1">
    <location>
        <begin position="906"/>
        <end position="925"/>
    </location>
</feature>
<dbReference type="PANTHER" id="PTHR38434">
    <property type="entry name" value="BLL2549 PROTEIN"/>
    <property type="match status" value="1"/>
</dbReference>
<keyword evidence="1" id="KW-1133">Transmembrane helix</keyword>
<evidence type="ECO:0000256" key="1">
    <source>
        <dbReference type="SAM" id="Phobius"/>
    </source>
</evidence>
<feature type="transmembrane region" description="Helical" evidence="1">
    <location>
        <begin position="877"/>
        <end position="894"/>
    </location>
</feature>
<dbReference type="EMBL" id="SLZR01000003">
    <property type="protein sequence ID" value="TCS42361.1"/>
    <property type="molecule type" value="Genomic_DNA"/>
</dbReference>
<feature type="transmembrane region" description="Helical" evidence="1">
    <location>
        <begin position="512"/>
        <end position="532"/>
    </location>
</feature>
<feature type="transmembrane region" description="Helical" evidence="1">
    <location>
        <begin position="158"/>
        <end position="178"/>
    </location>
</feature>
<evidence type="ECO:0000313" key="3">
    <source>
        <dbReference type="Proteomes" id="UP000295793"/>
    </source>
</evidence>
<feature type="transmembrane region" description="Helical" evidence="1">
    <location>
        <begin position="268"/>
        <end position="285"/>
    </location>
</feature>
<feature type="transmembrane region" description="Helical" evidence="1">
    <location>
        <begin position="672"/>
        <end position="695"/>
    </location>
</feature>
<feature type="transmembrane region" description="Helical" evidence="1">
    <location>
        <begin position="239"/>
        <end position="261"/>
    </location>
</feature>
<feature type="transmembrane region" description="Helical" evidence="1">
    <location>
        <begin position="481"/>
        <end position="500"/>
    </location>
</feature>
<feature type="transmembrane region" description="Helical" evidence="1">
    <location>
        <begin position="340"/>
        <end position="363"/>
    </location>
</feature>
<feature type="transmembrane region" description="Helical" evidence="1">
    <location>
        <begin position="375"/>
        <end position="396"/>
    </location>
</feature>
<dbReference type="AlphaFoldDB" id="A0A4R3IAT8"/>
<feature type="transmembrane region" description="Helical" evidence="1">
    <location>
        <begin position="770"/>
        <end position="789"/>
    </location>
</feature>
<feature type="transmembrane region" description="Helical" evidence="1">
    <location>
        <begin position="6"/>
        <end position="23"/>
    </location>
</feature>
<evidence type="ECO:0000313" key="2">
    <source>
        <dbReference type="EMBL" id="TCS42361.1"/>
    </source>
</evidence>
<feature type="transmembrane region" description="Helical" evidence="1">
    <location>
        <begin position="544"/>
        <end position="562"/>
    </location>
</feature>
<name>A0A4R3IAT8_9GAMM</name>
<feature type="transmembrane region" description="Helical" evidence="1">
    <location>
        <begin position="402"/>
        <end position="423"/>
    </location>
</feature>
<feature type="transmembrane region" description="Helical" evidence="1">
    <location>
        <begin position="574"/>
        <end position="595"/>
    </location>
</feature>
<feature type="transmembrane region" description="Helical" evidence="1">
    <location>
        <begin position="848"/>
        <end position="870"/>
    </location>
</feature>
<keyword evidence="1" id="KW-0472">Membrane</keyword>
<sequence length="942" mass="103629">MLLGLFGFLFFIGMPVATIYLLTCNRRLNAEVEGLNKRLGLLETGAQLKPAATSAESAANVTPPAFTPAEEPTETAVEELEAYATALAQPEPGGSEVAAGHFEAEPEKPTAYADDRSDWAARASVTQQAAQAVEPSLFSKLITGVIDKVKAYFTEGNLIVRVGVIVLFFGVAFLLRYAAERSVFPIELRIACVGLIGMVILLIGWMQRHKRRIYALVMQGGGVGILYMTAFASARFYQLLPAGLVFALMVVMVVMGAMLAILQNARALAILALTGGFMAPVLTSTGEGSHIMLFSYFAVLNVGVVLIAFYKHWRLLNLVGFAFTFVLSSLWGFTSYSFEHYLSCQLFLILFFLFYAAIGSLFARDFTASGIRAVGYVDGTLVFGLPLVAFSIQVALVQDIKFGLAWSALAAGVFYLLLTRILWLRLGQRLRLLLESYLALGVVFTTLVIPFALEGEWITTAWALEGAAVLWVSLRQSRNLGAIFAIGLQFLAGAAFFTSAESSQSPLVFLNSHSLSSLLVAFSGLYSAYLLYDQFIRPQKLQSWHGKLSLPLLLWGLLWWFVNGAVELLDNYMFDGLSLLLVFVVASVVAMLALAKRLSWHHMRYGLYGLFAVVPVFTVFTLLLNRQPFNDGFWLAWPIAWATGYAALYWWEHYQASWFERESALSTPGASRLWPGFHTVNLVSVVVITGKFIHWLFESRFVGLGEAWSLALSMLPAIAATLAILRIHRWPFSVAANAYRRVAIVPLLAGLALWSLLMVGNPGDVGPLPYIPLLNIVDITQAIVFICLLSWWHAERKAALLVRDQSSRVWFYSFAGGLGFIWLNAVLLRTLHHYFGIDYQPDALFNSASVQASLSVLWALAGLVLMVAASRKQWRRLWLVAAALLGVVVVKLFLVDMADTDTLASIISFILVGSLLLVIGFVSPIPPRAAATQPQAPEQEAV</sequence>
<accession>A0A4R3IAT8</accession>
<feature type="transmembrane region" description="Helical" evidence="1">
    <location>
        <begin position="457"/>
        <end position="474"/>
    </location>
</feature>